<comment type="caution">
    <text evidence="2">The sequence shown here is derived from an EMBL/GenBank/DDBJ whole genome shotgun (WGS) entry which is preliminary data.</text>
</comment>
<feature type="compositionally biased region" description="Low complexity" evidence="1">
    <location>
        <begin position="61"/>
        <end position="70"/>
    </location>
</feature>
<reference evidence="2 3" key="1">
    <citation type="journal article" date="2021" name="Sci. Rep.">
        <title>The genome of the diatom Chaetoceros tenuissimus carries an ancient integrated fragment of an extant virus.</title>
        <authorList>
            <person name="Hongo Y."/>
            <person name="Kimura K."/>
            <person name="Takaki Y."/>
            <person name="Yoshida Y."/>
            <person name="Baba S."/>
            <person name="Kobayashi G."/>
            <person name="Nagasaki K."/>
            <person name="Hano T."/>
            <person name="Tomaru Y."/>
        </authorList>
    </citation>
    <scope>NUCLEOTIDE SEQUENCE [LARGE SCALE GENOMIC DNA]</scope>
    <source>
        <strain evidence="2 3">NIES-3715</strain>
    </source>
</reference>
<keyword evidence="3" id="KW-1185">Reference proteome</keyword>
<feature type="region of interest" description="Disordered" evidence="1">
    <location>
        <begin position="45"/>
        <end position="83"/>
    </location>
</feature>
<dbReference type="AlphaFoldDB" id="A0AAD3D0J4"/>
<name>A0AAD3D0J4_9STRA</name>
<evidence type="ECO:0000313" key="3">
    <source>
        <dbReference type="Proteomes" id="UP001054902"/>
    </source>
</evidence>
<organism evidence="2 3">
    <name type="scientific">Chaetoceros tenuissimus</name>
    <dbReference type="NCBI Taxonomy" id="426638"/>
    <lineage>
        <taxon>Eukaryota</taxon>
        <taxon>Sar</taxon>
        <taxon>Stramenopiles</taxon>
        <taxon>Ochrophyta</taxon>
        <taxon>Bacillariophyta</taxon>
        <taxon>Coscinodiscophyceae</taxon>
        <taxon>Chaetocerotophycidae</taxon>
        <taxon>Chaetocerotales</taxon>
        <taxon>Chaetocerotaceae</taxon>
        <taxon>Chaetoceros</taxon>
    </lineage>
</organism>
<evidence type="ECO:0000313" key="2">
    <source>
        <dbReference type="EMBL" id="GFH55434.1"/>
    </source>
</evidence>
<proteinExistence type="predicted"/>
<dbReference type="EMBL" id="BLLK01000049">
    <property type="protein sequence ID" value="GFH55434.1"/>
    <property type="molecule type" value="Genomic_DNA"/>
</dbReference>
<accession>A0AAD3D0J4</accession>
<dbReference type="Proteomes" id="UP001054902">
    <property type="component" value="Unassembled WGS sequence"/>
</dbReference>
<protein>
    <submittedName>
        <fullName evidence="2">Uncharacterized protein</fullName>
    </submittedName>
</protein>
<evidence type="ECO:0000256" key="1">
    <source>
        <dbReference type="SAM" id="MobiDB-lite"/>
    </source>
</evidence>
<gene>
    <name evidence="2" type="ORF">CTEN210_11910</name>
</gene>
<sequence length="448" mass="51408">MYDSSVLSRKVSKDSKHKEKYLFISLLLMQRYLLLKRKTSKSLAIPMEPDKKKQKTEVSPSEAAASTATEASKKAAKKARNKQEGRVLGVMHIPLLQSKQTGRFRPTEFTVKAKSKDFDDSTAREETEKTFIGTLVAKSVNKEIVVQSIDLGIAFDYTYKYDGNETIQGKFTTKFGDDRDFTSTPKMKKNRKSKKKTMTVSAKKNDWIKNSGGHMYFYSYQDVSDFVEDYFRGCYEFDNELDPAQIDRCYERTVPKADYKLKLYLVLSANQPNEILPLIAPPNDTQPDWEALEKLTENNSNRRFIKGIVQDYIAFLQLKKDFQDHEASVLFSPSKIVDEVWHAHLSFVDKYQRDIMAFMGDSKLIEHEPVLGDAAKLRYVTAYNAHKTLRNREGGYYSRWLGEGWPQPIVTIESALDSDDDSSNKNYPSDGMDDEIQVFLPFQNSQCG</sequence>